<dbReference type="AlphaFoldDB" id="A0A1Y2CG07"/>
<keyword evidence="4" id="KW-0132">Cell division</keyword>
<evidence type="ECO:0000256" key="8">
    <source>
        <dbReference type="ARBA" id="ARBA00023306"/>
    </source>
</evidence>
<protein>
    <recommendedName>
        <fullName evidence="13">Mis12-domain-containing protein</fullName>
    </recommendedName>
</protein>
<name>A0A1Y2CG07_9FUNG</name>
<keyword evidence="5" id="KW-0498">Mitosis</keyword>
<keyword evidence="3" id="KW-0158">Chromosome</keyword>
<keyword evidence="8" id="KW-0131">Cell cycle</keyword>
<feature type="compositionally biased region" description="Low complexity" evidence="10">
    <location>
        <begin position="78"/>
        <end position="104"/>
    </location>
</feature>
<evidence type="ECO:0000256" key="5">
    <source>
        <dbReference type="ARBA" id="ARBA00022776"/>
    </source>
</evidence>
<evidence type="ECO:0000256" key="2">
    <source>
        <dbReference type="ARBA" id="ARBA00008643"/>
    </source>
</evidence>
<evidence type="ECO:0000256" key="10">
    <source>
        <dbReference type="SAM" id="MobiDB-lite"/>
    </source>
</evidence>
<evidence type="ECO:0000256" key="9">
    <source>
        <dbReference type="ARBA" id="ARBA00023328"/>
    </source>
</evidence>
<dbReference type="GO" id="GO:0051301">
    <property type="term" value="P:cell division"/>
    <property type="evidence" value="ECO:0007669"/>
    <property type="project" value="UniProtKB-KW"/>
</dbReference>
<keyword evidence="7" id="KW-0175">Coiled coil</keyword>
<evidence type="ECO:0008006" key="13">
    <source>
        <dbReference type="Google" id="ProtNLM"/>
    </source>
</evidence>
<evidence type="ECO:0000256" key="1">
    <source>
        <dbReference type="ARBA" id="ARBA00004629"/>
    </source>
</evidence>
<dbReference type="PANTHER" id="PTHR14527:SF2">
    <property type="entry name" value="PROTEIN MIS12 HOMOLOG"/>
    <property type="match status" value="1"/>
</dbReference>
<gene>
    <name evidence="11" type="ORF">BCR33DRAFT_154224</name>
</gene>
<evidence type="ECO:0000256" key="7">
    <source>
        <dbReference type="ARBA" id="ARBA00023054"/>
    </source>
</evidence>
<dbReference type="PANTHER" id="PTHR14527">
    <property type="entry name" value="PROTEIN MIS12 HOMOLOG"/>
    <property type="match status" value="1"/>
</dbReference>
<dbReference type="Proteomes" id="UP000193642">
    <property type="component" value="Unassembled WGS sequence"/>
</dbReference>
<evidence type="ECO:0000256" key="6">
    <source>
        <dbReference type="ARBA" id="ARBA00022838"/>
    </source>
</evidence>
<evidence type="ECO:0000313" key="11">
    <source>
        <dbReference type="EMBL" id="ORY45866.1"/>
    </source>
</evidence>
<comment type="subcellular location">
    <subcellularLocation>
        <location evidence="1">Chromosome</location>
        <location evidence="1">Centromere</location>
        <location evidence="1">Kinetochore</location>
    </subcellularLocation>
</comment>
<dbReference type="EMBL" id="MCGO01000018">
    <property type="protein sequence ID" value="ORY45866.1"/>
    <property type="molecule type" value="Genomic_DNA"/>
</dbReference>
<evidence type="ECO:0000313" key="12">
    <source>
        <dbReference type="Proteomes" id="UP000193642"/>
    </source>
</evidence>
<dbReference type="OrthoDB" id="1884855at2759"/>
<comment type="similarity">
    <text evidence="2">Belongs to the mis12 family.</text>
</comment>
<dbReference type="Pfam" id="PF05859">
    <property type="entry name" value="Mis12"/>
    <property type="match status" value="1"/>
</dbReference>
<dbReference type="GO" id="GO:0051382">
    <property type="term" value="P:kinetochore assembly"/>
    <property type="evidence" value="ECO:0007669"/>
    <property type="project" value="TreeGrafter"/>
</dbReference>
<dbReference type="GO" id="GO:0000070">
    <property type="term" value="P:mitotic sister chromatid segregation"/>
    <property type="evidence" value="ECO:0007669"/>
    <property type="project" value="TreeGrafter"/>
</dbReference>
<dbReference type="InterPro" id="IPR008685">
    <property type="entry name" value="Centromere_Mis12"/>
</dbReference>
<reference evidence="11 12" key="1">
    <citation type="submission" date="2016-07" db="EMBL/GenBank/DDBJ databases">
        <title>Pervasive Adenine N6-methylation of Active Genes in Fungi.</title>
        <authorList>
            <consortium name="DOE Joint Genome Institute"/>
            <person name="Mondo S.J."/>
            <person name="Dannebaum R.O."/>
            <person name="Kuo R.C."/>
            <person name="Labutti K."/>
            <person name="Haridas S."/>
            <person name="Kuo A."/>
            <person name="Salamov A."/>
            <person name="Ahrendt S.R."/>
            <person name="Lipzen A."/>
            <person name="Sullivan W."/>
            <person name="Andreopoulos W.B."/>
            <person name="Clum A."/>
            <person name="Lindquist E."/>
            <person name="Daum C."/>
            <person name="Ramamoorthy G.K."/>
            <person name="Gryganskyi A."/>
            <person name="Culley D."/>
            <person name="Magnuson J.K."/>
            <person name="James T.Y."/>
            <person name="O'Malley M.A."/>
            <person name="Stajich J.E."/>
            <person name="Spatafora J.W."/>
            <person name="Visel A."/>
            <person name="Grigoriev I.V."/>
        </authorList>
    </citation>
    <scope>NUCLEOTIDE SEQUENCE [LARGE SCALE GENOMIC DNA]</scope>
    <source>
        <strain evidence="11 12">JEL800</strain>
    </source>
</reference>
<dbReference type="GO" id="GO:0005634">
    <property type="term" value="C:nucleus"/>
    <property type="evidence" value="ECO:0007669"/>
    <property type="project" value="InterPro"/>
</dbReference>
<evidence type="ECO:0000256" key="3">
    <source>
        <dbReference type="ARBA" id="ARBA00022454"/>
    </source>
</evidence>
<keyword evidence="9" id="KW-0137">Centromere</keyword>
<keyword evidence="6" id="KW-0995">Kinetochore</keyword>
<comment type="caution">
    <text evidence="11">The sequence shown here is derived from an EMBL/GenBank/DDBJ whole genome shotgun (WGS) entry which is preliminary data.</text>
</comment>
<proteinExistence type="inferred from homology"/>
<keyword evidence="12" id="KW-1185">Reference proteome</keyword>
<evidence type="ECO:0000256" key="4">
    <source>
        <dbReference type="ARBA" id="ARBA00022618"/>
    </source>
</evidence>
<accession>A0A1Y2CG07</accession>
<organism evidence="11 12">
    <name type="scientific">Rhizoclosmatium globosum</name>
    <dbReference type="NCBI Taxonomy" id="329046"/>
    <lineage>
        <taxon>Eukaryota</taxon>
        <taxon>Fungi</taxon>
        <taxon>Fungi incertae sedis</taxon>
        <taxon>Chytridiomycota</taxon>
        <taxon>Chytridiomycota incertae sedis</taxon>
        <taxon>Chytridiomycetes</taxon>
        <taxon>Chytridiales</taxon>
        <taxon>Chytriomycetaceae</taxon>
        <taxon>Rhizoclosmatium</taxon>
    </lineage>
</organism>
<feature type="region of interest" description="Disordered" evidence="10">
    <location>
        <begin position="63"/>
        <end position="104"/>
    </location>
</feature>
<sequence length="285" mass="30522">MHRRQTLSHNLRAIADLRKRRQSGIEGGGLVAETGFDSTLTATATSTATPRDFERELSDLIGASSGSAASNGGGGDPTATTGTSTTTTSTTTTSTTSTSSTTSTNAKKNLDALAFATAQSRRAKDIIVEHFGFAPQNLVDEAINIVNALLMQALEACEAFLLEQVDDDDVVGGGGRSDTVNNACLDDAAIEEGITSLTTLMENTVDKVFDRFDVFCKDKLMGIPPNTKVVLDRYKEIEDLKKELEEEEGMEHLSVEALELEVMELSKKVAAVSCFCCFVFVGEEE</sequence>
<dbReference type="GO" id="GO:0000444">
    <property type="term" value="C:MIS12/MIND type complex"/>
    <property type="evidence" value="ECO:0007669"/>
    <property type="project" value="TreeGrafter"/>
</dbReference>